<reference evidence="3 5" key="2">
    <citation type="journal article" date="2016" name="Genome Announc.">
        <title>Genome Sequence of Nitrosomonas communis Strain Nm2, a Mesophilic Ammonia-Oxidizing Bacterium Isolated from Mediterranean Soil.</title>
        <authorList>
            <person name="Kozlowski J.A."/>
            <person name="Kits K.D."/>
            <person name="Stein L.Y."/>
        </authorList>
    </citation>
    <scope>NUCLEOTIDE SEQUENCE [LARGE SCALE GENOMIC DNA]</scope>
    <source>
        <strain evidence="3 5">Nm2</strain>
    </source>
</reference>
<evidence type="ECO:0000313" key="4">
    <source>
        <dbReference type="EMBL" id="TYP81239.1"/>
    </source>
</evidence>
<dbReference type="Proteomes" id="UP000324176">
    <property type="component" value="Unassembled WGS sequence"/>
</dbReference>
<evidence type="ECO:0000256" key="2">
    <source>
        <dbReference type="SAM" id="SignalP"/>
    </source>
</evidence>
<evidence type="ECO:0000313" key="5">
    <source>
        <dbReference type="Proteomes" id="UP000034156"/>
    </source>
</evidence>
<keyword evidence="1" id="KW-0175">Coiled coil</keyword>
<feature type="chain" id="PRO_5044053845" description="DUF4398 domain-containing protein" evidence="2">
    <location>
        <begin position="21"/>
        <end position="117"/>
    </location>
</feature>
<evidence type="ECO:0008006" key="7">
    <source>
        <dbReference type="Google" id="ProtNLM"/>
    </source>
</evidence>
<evidence type="ECO:0000256" key="1">
    <source>
        <dbReference type="SAM" id="Coils"/>
    </source>
</evidence>
<feature type="signal peptide" evidence="2">
    <location>
        <begin position="1"/>
        <end position="20"/>
    </location>
</feature>
<dbReference type="Proteomes" id="UP000034156">
    <property type="component" value="Chromosome"/>
</dbReference>
<dbReference type="KEGG" id="nco:AAW31_04275"/>
<keyword evidence="2" id="KW-0732">Signal</keyword>
<dbReference type="RefSeq" id="WP_046849299.1">
    <property type="nucleotide sequence ID" value="NZ_CP011451.1"/>
</dbReference>
<sequence>MKICKVSVILIVLASLTSCAHMHPHPMDMTQAIQNAKTPADHEALAKHYEATAREMQSKAQEYKKLLEKYDANAPHYGRQAQNLQSHTEALIHLHEQAAKANMDMADSHRKMAVEIK</sequence>
<name>A0A0F7KA53_9PROT</name>
<reference evidence="4 6" key="3">
    <citation type="submission" date="2019-07" db="EMBL/GenBank/DDBJ databases">
        <title>Active sludge and wastewater microbial communities from Klosterneuburg, Austria.</title>
        <authorList>
            <person name="Wagner M."/>
        </authorList>
    </citation>
    <scope>NUCLEOTIDE SEQUENCE [LARGE SCALE GENOMIC DNA]</scope>
    <source>
        <strain evidence="4 6">Nm2</strain>
    </source>
</reference>
<reference evidence="5" key="1">
    <citation type="submission" date="2015-05" db="EMBL/GenBank/DDBJ databases">
        <title>Draft genome of Nitrosomonas communis strain Nm2.</title>
        <authorList>
            <person name="Kozlowski J.A."/>
            <person name="Kits K.D."/>
            <person name="Stein L.Y."/>
        </authorList>
    </citation>
    <scope>NUCLEOTIDE SEQUENCE [LARGE SCALE GENOMIC DNA]</scope>
    <source>
        <strain evidence="5">Nm2</strain>
    </source>
</reference>
<dbReference type="EMBL" id="CP011451">
    <property type="protein sequence ID" value="AKH37205.1"/>
    <property type="molecule type" value="Genomic_DNA"/>
</dbReference>
<evidence type="ECO:0000313" key="3">
    <source>
        <dbReference type="EMBL" id="AKH37205.1"/>
    </source>
</evidence>
<dbReference type="AlphaFoldDB" id="A0A0F7KA53"/>
<proteinExistence type="predicted"/>
<organism evidence="3 5">
    <name type="scientific">Nitrosomonas communis</name>
    <dbReference type="NCBI Taxonomy" id="44574"/>
    <lineage>
        <taxon>Bacteria</taxon>
        <taxon>Pseudomonadati</taxon>
        <taxon>Pseudomonadota</taxon>
        <taxon>Betaproteobacteria</taxon>
        <taxon>Nitrosomonadales</taxon>
        <taxon>Nitrosomonadaceae</taxon>
        <taxon>Nitrosomonas</taxon>
    </lineage>
</organism>
<evidence type="ECO:0000313" key="6">
    <source>
        <dbReference type="Proteomes" id="UP000324176"/>
    </source>
</evidence>
<protein>
    <recommendedName>
        <fullName evidence="7">DUF4398 domain-containing protein</fullName>
    </recommendedName>
</protein>
<accession>A0A0F7KA53</accession>
<gene>
    <name evidence="3" type="ORF">AAW31_04275</name>
    <name evidence="4" type="ORF">BCL69_105120</name>
</gene>
<dbReference type="PATRIC" id="fig|44574.3.peg.1020"/>
<dbReference type="EMBL" id="VNHT01000051">
    <property type="protein sequence ID" value="TYP81239.1"/>
    <property type="molecule type" value="Genomic_DNA"/>
</dbReference>
<dbReference type="OrthoDB" id="8562383at2"/>
<keyword evidence="5" id="KW-1185">Reference proteome</keyword>
<feature type="coiled-coil region" evidence="1">
    <location>
        <begin position="46"/>
        <end position="73"/>
    </location>
</feature>
<dbReference type="PROSITE" id="PS51257">
    <property type="entry name" value="PROKAR_LIPOPROTEIN"/>
    <property type="match status" value="1"/>
</dbReference>